<sequence length="798" mass="88735">MSLTGTYHVYLGFWTNWSFGKVGGATLTLTQRDGGLLIAFIAIFVGGAGKSFWRIACFILHRMLSSPRPEDGIYHQTQAILRNSDTAQDAAWSLGQVIWAWRVPARFRKPFPRLFAIITLALVISVSFGVAGVFSSHITTDTANEVLLTGANCGPLKGDDPAVSQEAYLTLFEPLQSKRVNLYSDYALRCYSGDLSQDDEDCNPYIQAKLKTTVDANASCPFSSNICKLQTGNLIVDTGLLDSHTDLGINAPKENRFQMRFVHQCAPIVTEGFSAPFKANDTDEETMRYYYGDLLLDDGGVNYTQEMPMLDSTFDIYNESTYRPVRSRPRADYGINVLKAYSGSPDFAETFSMFTPIQELHRDDADVMLFFLSAPDISFLNVTDDPWFSAHREGRPIASDYHDGTQRTYLTDEPAAVLGCTMQLQFCNANLPEGSRCSTLTGGFDDRVDITEIYQTPSQKTMFRWAADVFQLGFFSISGIVDNMGVAALTARQGLNTNRQGPLPSNQWQLEVEQWVGASLASIQGTFVEMGNGPTPTYQQFRKAPNETEQETICKSIKIVTTKYSSFSVLGISLILIIGGLIMILDFSLEALVDSVQACLNRRAQKKNKSTSFGTYKRLEWEANATLQLQRLAHEHIRVGTWKNAAWSHPVTERGEKLAVIDARDGERPIYIPPHDWQGMHSSDSTATDSKDGTSWGAEKDSVRQAFEEGLRKGEELVRELEQQELRRSATFDSMDEIVKKGVKRTDTSATLVGEITNDKQESEKVPDVPAIPGGDWDVQTPTSETMRVGDDVDKKAT</sequence>
<feature type="transmembrane region" description="Helical" evidence="2">
    <location>
        <begin position="36"/>
        <end position="60"/>
    </location>
</feature>
<organism evidence="3 4">
    <name type="scientific">Lophiostoma macrostomum CBS 122681</name>
    <dbReference type="NCBI Taxonomy" id="1314788"/>
    <lineage>
        <taxon>Eukaryota</taxon>
        <taxon>Fungi</taxon>
        <taxon>Dikarya</taxon>
        <taxon>Ascomycota</taxon>
        <taxon>Pezizomycotina</taxon>
        <taxon>Dothideomycetes</taxon>
        <taxon>Pleosporomycetidae</taxon>
        <taxon>Pleosporales</taxon>
        <taxon>Lophiostomataceae</taxon>
        <taxon>Lophiostoma</taxon>
    </lineage>
</organism>
<evidence type="ECO:0000256" key="2">
    <source>
        <dbReference type="SAM" id="Phobius"/>
    </source>
</evidence>
<keyword evidence="2" id="KW-0812">Transmembrane</keyword>
<evidence type="ECO:0000313" key="3">
    <source>
        <dbReference type="EMBL" id="KAF2654687.1"/>
    </source>
</evidence>
<accession>A0A6A6T5X2</accession>
<keyword evidence="2" id="KW-1133">Transmembrane helix</keyword>
<reference evidence="3" key="1">
    <citation type="journal article" date="2020" name="Stud. Mycol.">
        <title>101 Dothideomycetes genomes: a test case for predicting lifestyles and emergence of pathogens.</title>
        <authorList>
            <person name="Haridas S."/>
            <person name="Albert R."/>
            <person name="Binder M."/>
            <person name="Bloem J."/>
            <person name="Labutti K."/>
            <person name="Salamov A."/>
            <person name="Andreopoulos B."/>
            <person name="Baker S."/>
            <person name="Barry K."/>
            <person name="Bills G."/>
            <person name="Bluhm B."/>
            <person name="Cannon C."/>
            <person name="Castanera R."/>
            <person name="Culley D."/>
            <person name="Daum C."/>
            <person name="Ezra D."/>
            <person name="Gonzalez J."/>
            <person name="Henrissat B."/>
            <person name="Kuo A."/>
            <person name="Liang C."/>
            <person name="Lipzen A."/>
            <person name="Lutzoni F."/>
            <person name="Magnuson J."/>
            <person name="Mondo S."/>
            <person name="Nolan M."/>
            <person name="Ohm R."/>
            <person name="Pangilinan J."/>
            <person name="Park H.-J."/>
            <person name="Ramirez L."/>
            <person name="Alfaro M."/>
            <person name="Sun H."/>
            <person name="Tritt A."/>
            <person name="Yoshinaga Y."/>
            <person name="Zwiers L.-H."/>
            <person name="Turgeon B."/>
            <person name="Goodwin S."/>
            <person name="Spatafora J."/>
            <person name="Crous P."/>
            <person name="Grigoriev I."/>
        </authorList>
    </citation>
    <scope>NUCLEOTIDE SEQUENCE</scope>
    <source>
        <strain evidence="3">CBS 122681</strain>
    </source>
</reference>
<name>A0A6A6T5X2_9PLEO</name>
<evidence type="ECO:0000256" key="1">
    <source>
        <dbReference type="SAM" id="MobiDB-lite"/>
    </source>
</evidence>
<feature type="compositionally biased region" description="Basic and acidic residues" evidence="1">
    <location>
        <begin position="788"/>
        <end position="798"/>
    </location>
</feature>
<dbReference type="OrthoDB" id="3540210at2759"/>
<dbReference type="AlphaFoldDB" id="A0A6A6T5X2"/>
<keyword evidence="2" id="KW-0472">Membrane</keyword>
<keyword evidence="4" id="KW-1185">Reference proteome</keyword>
<feature type="transmembrane region" description="Helical" evidence="2">
    <location>
        <begin position="564"/>
        <end position="585"/>
    </location>
</feature>
<feature type="transmembrane region" description="Helical" evidence="2">
    <location>
        <begin position="114"/>
        <end position="134"/>
    </location>
</feature>
<gene>
    <name evidence="3" type="ORF">K491DRAFT_631528</name>
</gene>
<feature type="region of interest" description="Disordered" evidence="1">
    <location>
        <begin position="759"/>
        <end position="798"/>
    </location>
</feature>
<protein>
    <submittedName>
        <fullName evidence="3">Uncharacterized protein</fullName>
    </submittedName>
</protein>
<feature type="region of interest" description="Disordered" evidence="1">
    <location>
        <begin position="673"/>
        <end position="700"/>
    </location>
</feature>
<evidence type="ECO:0000313" key="4">
    <source>
        <dbReference type="Proteomes" id="UP000799324"/>
    </source>
</evidence>
<proteinExistence type="predicted"/>
<dbReference type="Proteomes" id="UP000799324">
    <property type="component" value="Unassembled WGS sequence"/>
</dbReference>
<dbReference type="EMBL" id="MU004360">
    <property type="protein sequence ID" value="KAF2654687.1"/>
    <property type="molecule type" value="Genomic_DNA"/>
</dbReference>